<gene>
    <name evidence="1" type="ORF">DARMORV10_C07P52530.1</name>
</gene>
<organism evidence="1">
    <name type="scientific">Brassica napus</name>
    <name type="common">Rape</name>
    <dbReference type="NCBI Taxonomy" id="3708"/>
    <lineage>
        <taxon>Eukaryota</taxon>
        <taxon>Viridiplantae</taxon>
        <taxon>Streptophyta</taxon>
        <taxon>Embryophyta</taxon>
        <taxon>Tracheophyta</taxon>
        <taxon>Spermatophyta</taxon>
        <taxon>Magnoliopsida</taxon>
        <taxon>eudicotyledons</taxon>
        <taxon>Gunneridae</taxon>
        <taxon>Pentapetalae</taxon>
        <taxon>rosids</taxon>
        <taxon>malvids</taxon>
        <taxon>Brassicales</taxon>
        <taxon>Brassicaceae</taxon>
        <taxon>Brassiceae</taxon>
        <taxon>Brassica</taxon>
    </lineage>
</organism>
<dbReference type="EMBL" id="HG994371">
    <property type="protein sequence ID" value="CAF2027120.1"/>
    <property type="molecule type" value="Genomic_DNA"/>
</dbReference>
<evidence type="ECO:0000313" key="1">
    <source>
        <dbReference type="EMBL" id="CAF2027120.1"/>
    </source>
</evidence>
<reference evidence="1" key="1">
    <citation type="submission" date="2021-01" db="EMBL/GenBank/DDBJ databases">
        <authorList>
            <consortium name="Genoscope - CEA"/>
            <person name="William W."/>
        </authorList>
    </citation>
    <scope>NUCLEOTIDE SEQUENCE</scope>
</reference>
<protein>
    <submittedName>
        <fullName evidence="1">(rape) hypothetical protein</fullName>
    </submittedName>
</protein>
<dbReference type="Proteomes" id="UP001295469">
    <property type="component" value="Chromosome C07"/>
</dbReference>
<dbReference type="AlphaFoldDB" id="A0A816NCH1"/>
<sequence length="48" mass="5876">MSIVSRVFLFFFWCLINPTQLSLRIMVKHLTMLQLTRFNSHSMFTFYE</sequence>
<proteinExistence type="predicted"/>
<accession>A0A816NCH1</accession>
<feature type="non-terminal residue" evidence="1">
    <location>
        <position position="48"/>
    </location>
</feature>
<name>A0A816NCH1_BRANA</name>